<comment type="caution">
    <text evidence="9">The sequence shown here is derived from an EMBL/GenBank/DDBJ whole genome shotgun (WGS) entry which is preliminary data.</text>
</comment>
<reference evidence="9" key="1">
    <citation type="journal article" date="2012" name="PLoS ONE">
        <title>Gene sets for utilization of primary and secondary nutrition supplies in the distal gut of endangered iberian lynx.</title>
        <authorList>
            <person name="Alcaide M."/>
            <person name="Messina E."/>
            <person name="Richter M."/>
            <person name="Bargiela R."/>
            <person name="Peplies J."/>
            <person name="Huws S.A."/>
            <person name="Newbold C.J."/>
            <person name="Golyshin P.N."/>
            <person name="Simon M.A."/>
            <person name="Lopez G."/>
            <person name="Yakimov M.M."/>
            <person name="Ferrer M."/>
        </authorList>
    </citation>
    <scope>NUCLEOTIDE SEQUENCE</scope>
</reference>
<keyword evidence="2" id="KW-1003">Cell membrane</keyword>
<keyword evidence="4 7" id="KW-1133">Transmembrane helix</keyword>
<evidence type="ECO:0000256" key="5">
    <source>
        <dbReference type="ARBA" id="ARBA00023136"/>
    </source>
</evidence>
<dbReference type="EMBL" id="AMCI01000731">
    <property type="protein sequence ID" value="EJX08004.1"/>
    <property type="molecule type" value="Genomic_DNA"/>
</dbReference>
<feature type="transmembrane region" description="Helical" evidence="7">
    <location>
        <begin position="115"/>
        <end position="136"/>
    </location>
</feature>
<evidence type="ECO:0000256" key="4">
    <source>
        <dbReference type="ARBA" id="ARBA00022989"/>
    </source>
</evidence>
<dbReference type="PANTHER" id="PTHR33545:SF9">
    <property type="entry name" value="UPF0750 MEMBRANE PROTEIN YITE"/>
    <property type="match status" value="1"/>
</dbReference>
<keyword evidence="3 7" id="KW-0812">Transmembrane</keyword>
<accession>J9GKW1</accession>
<organism evidence="9">
    <name type="scientific">gut metagenome</name>
    <dbReference type="NCBI Taxonomy" id="749906"/>
    <lineage>
        <taxon>unclassified sequences</taxon>
        <taxon>metagenomes</taxon>
        <taxon>organismal metagenomes</taxon>
    </lineage>
</organism>
<dbReference type="InterPro" id="IPR019264">
    <property type="entry name" value="DUF2179"/>
</dbReference>
<gene>
    <name evidence="9" type="ORF">EVA_03887</name>
</gene>
<feature type="transmembrane region" description="Helical" evidence="7">
    <location>
        <begin position="74"/>
        <end position="95"/>
    </location>
</feature>
<evidence type="ECO:0000256" key="7">
    <source>
        <dbReference type="SAM" id="Phobius"/>
    </source>
</evidence>
<keyword evidence="5 7" id="KW-0472">Membrane</keyword>
<evidence type="ECO:0000259" key="8">
    <source>
        <dbReference type="Pfam" id="PF10035"/>
    </source>
</evidence>
<evidence type="ECO:0000256" key="3">
    <source>
        <dbReference type="ARBA" id="ARBA00022692"/>
    </source>
</evidence>
<sequence length="382" mass="42239">MKATGKKATGKKKFKPQQQWPNGKRARYRSPIQSPTDNPSTFKFSIMQKDFSAMCKNSMQDLKHLSWWTDWAKILFGCTIVAVGFVFFINPYNIVPGGVYGLSIVFHNLFPSIQVGTFGYIFDVPLLILSAILLGASLGARTLVAALFTPLVMNVLSYWVYPDQAALETLDPALLLNGALNMSDHLLVTTIFGSILVGIGEGLVVRTKATTGGSDIVAMILQKYAHIKFSKAILLVDAVVVSLGLIVIGFGIGDNTTTQPAVYLSLYSLIAIYIISRVLAYVINGAKDDKLLFVISEKDLRSLHQYILKDLDRTATRIKSSGLYTGQEKEMLFIVVNNREVMEIKHVIKEADPRAFVVVTDAYDTFGEGWKTLPSRDEVNPE</sequence>
<dbReference type="InterPro" id="IPR051461">
    <property type="entry name" value="UPF0750_membrane"/>
</dbReference>
<evidence type="ECO:0000256" key="6">
    <source>
        <dbReference type="SAM" id="MobiDB-lite"/>
    </source>
</evidence>
<dbReference type="Pfam" id="PF10035">
    <property type="entry name" value="DUF2179"/>
    <property type="match status" value="1"/>
</dbReference>
<name>J9GKW1_9ZZZZ</name>
<dbReference type="Gene3D" id="3.30.70.120">
    <property type="match status" value="1"/>
</dbReference>
<dbReference type="InterPro" id="IPR015867">
    <property type="entry name" value="N-reg_PII/ATP_PRibTrfase_C"/>
</dbReference>
<protein>
    <submittedName>
        <fullName evidence="9">YitT family protein</fullName>
    </submittedName>
</protein>
<feature type="region of interest" description="Disordered" evidence="6">
    <location>
        <begin position="1"/>
        <end position="39"/>
    </location>
</feature>
<dbReference type="Pfam" id="PF02588">
    <property type="entry name" value="YitT_membrane"/>
    <property type="match status" value="1"/>
</dbReference>
<feature type="transmembrane region" description="Helical" evidence="7">
    <location>
        <begin position="185"/>
        <end position="205"/>
    </location>
</feature>
<dbReference type="GO" id="GO:0005886">
    <property type="term" value="C:plasma membrane"/>
    <property type="evidence" value="ECO:0007669"/>
    <property type="project" value="UniProtKB-SubCell"/>
</dbReference>
<dbReference type="AlphaFoldDB" id="J9GKW1"/>
<feature type="transmembrane region" description="Helical" evidence="7">
    <location>
        <begin position="264"/>
        <end position="283"/>
    </location>
</feature>
<feature type="domain" description="DUF2179" evidence="8">
    <location>
        <begin position="313"/>
        <end position="367"/>
    </location>
</feature>
<comment type="subcellular location">
    <subcellularLocation>
        <location evidence="1">Cell membrane</location>
        <topology evidence="1">Multi-pass membrane protein</topology>
    </subcellularLocation>
</comment>
<feature type="transmembrane region" description="Helical" evidence="7">
    <location>
        <begin position="232"/>
        <end position="252"/>
    </location>
</feature>
<evidence type="ECO:0000313" key="9">
    <source>
        <dbReference type="EMBL" id="EJX08004.1"/>
    </source>
</evidence>
<evidence type="ECO:0000256" key="1">
    <source>
        <dbReference type="ARBA" id="ARBA00004651"/>
    </source>
</evidence>
<dbReference type="PANTHER" id="PTHR33545">
    <property type="entry name" value="UPF0750 MEMBRANE PROTEIN YITT-RELATED"/>
    <property type="match status" value="1"/>
</dbReference>
<feature type="transmembrane region" description="Helical" evidence="7">
    <location>
        <begin position="143"/>
        <end position="161"/>
    </location>
</feature>
<dbReference type="InterPro" id="IPR003740">
    <property type="entry name" value="YitT"/>
</dbReference>
<feature type="compositionally biased region" description="Basic residues" evidence="6">
    <location>
        <begin position="1"/>
        <end position="15"/>
    </location>
</feature>
<dbReference type="CDD" id="cd16380">
    <property type="entry name" value="YitT_C"/>
    <property type="match status" value="1"/>
</dbReference>
<proteinExistence type="predicted"/>
<evidence type="ECO:0000256" key="2">
    <source>
        <dbReference type="ARBA" id="ARBA00022475"/>
    </source>
</evidence>